<feature type="region of interest" description="Disordered" evidence="1">
    <location>
        <begin position="272"/>
        <end position="296"/>
    </location>
</feature>
<dbReference type="Proteomes" id="UP000198372">
    <property type="component" value="Unassembled WGS sequence"/>
</dbReference>
<dbReference type="PANTHER" id="PTHR21483:SF18">
    <property type="entry name" value="RNA POLYMERASE II-ASSOCIATED PROTEIN 1"/>
    <property type="match status" value="1"/>
</dbReference>
<evidence type="ECO:0000313" key="3">
    <source>
        <dbReference type="EMBL" id="SCV73818.1"/>
    </source>
</evidence>
<accession>A0A238FRH6</accession>
<reference evidence="4" key="1">
    <citation type="submission" date="2016-09" db="EMBL/GenBank/DDBJ databases">
        <authorList>
            <person name="Jeantristanb JTB J.-T."/>
            <person name="Ricardo R."/>
        </authorList>
    </citation>
    <scope>NUCLEOTIDE SEQUENCE [LARGE SCALE GENOMIC DNA]</scope>
</reference>
<sequence length="1297" mass="142378">MDGQRVRPSLRDLSAPDADPNLAAFPSFDAAVKVTRRRPPEVGSSAKRTSATDPVPVITDREPTRDLPAPTAPTAKPKSRFALQREREWQEEALRAAVHGQAQGGSSLQHATASVFKLVGQVVERASSELPVEPPKPAAAHQLPGSGTPPSAAASPLGFPVSVRGPYARASRRTHAHSQSKPQSLSRSLPLPSPSSWRSTSRSPVTTTSEAGAHDPNSVPALLASVSDENDRLLADMSEQEILDQQREIKETMGLSNELLKILEARSRRSKVQVTNHESRPLQHVQDDQDEAEGSPELIRKHYFPEESASANLDWMRPSQMSQTVVETEGGYRHLTFALNGAIISSDEGVGEAPMASKSHHVLSSSAFTVTTLLSLALSSVPSQRSSALQVLLRILSRTPSHEPKFGTEAWIRLELDVAQRACRALLDANVGVRSVALDLLSYILDTECQKPRAEPSLVRPQGLEERSVLSTLVNAMPFAVLAQELQHARLPITASRQVLRILKSFVRLVLDRSSTPFPQLDAIVSTPNLLEAVAKHFIAIPWPTSSAQDPAVLASSADALAMLSDLGRSSRARAKSIVSRHLPEPALRFLGVTPWELNGAPPALRRLAFGLVEATFDLWGTLAQYGLATNLRTTAASLLSSFLDRTACILEGATPINACELLTVVSLLRLLRIWTITAIDPHVTEHDILWSHIDGWENIALLAHRRGLQDASLALVAAAWNLWTEWLEGSKVNSAWRGEKERNWIQEHVAADFEYGKIAMSAVMSALDRIMCSGITSSIAVDAELVVAAVRFSTALEEDSNPSTPALFYLDGSLVVSFFDSVIPQVVIMRSPPEVSLVQLLTLLLRHLPTTSVRLCRTVDTLRFLQAGEEVAARDLLEWIFRVVHPSANHAMPPISSLDANLELSALSNVAVLRPFLMHALIAKSGGRVTGPVHPTPRDIKLTASLPPFCPRGTLLRSDWPLAALDELLRSGTSPVFQSLPKDWNASEMELVRTSLALMRLVINAGEVQARISPRRMFYGLIKVFMLEKENPNTPSNAKPRDIASTDLYRNQGVDFSLRKLLTPWCVASEPLQLNKADVRSCEDTLEGHSAMVSSAPFYQLYSDLLGLYDSISLGHEVFAWVLLPPLAMSYPVDYRRLLWIDHAHLLRQITTRVENVVSDCHDPEARLSCFLEPAESDLTVLSAYAKALSLGDVTQWRTPFLYLIGVHHLAKALFSASLETAKRGSLADAVVVGASDEVLKALARYDQVKDGAELRWDVRVWLQDDGEVNRRWSALRDQVSQSNRSRLDKLILPQP</sequence>
<dbReference type="EMBL" id="FMSP01000019">
    <property type="protein sequence ID" value="SCV73818.1"/>
    <property type="molecule type" value="Genomic_DNA"/>
</dbReference>
<dbReference type="PANTHER" id="PTHR21483">
    <property type="entry name" value="RNA POLYMERASE II-ASSOCIATED PROTEIN 1"/>
    <property type="match status" value="1"/>
</dbReference>
<evidence type="ECO:0000313" key="4">
    <source>
        <dbReference type="Proteomes" id="UP000198372"/>
    </source>
</evidence>
<feature type="domain" description="RPAP1/MINIYO-like TPR repeats" evidence="2">
    <location>
        <begin position="985"/>
        <end position="1219"/>
    </location>
</feature>
<keyword evidence="4" id="KW-1185">Reference proteome</keyword>
<protein>
    <submittedName>
        <fullName evidence="3">BQ2448_6248 protein</fullName>
    </submittedName>
</protein>
<feature type="compositionally biased region" description="Basic and acidic residues" evidence="1">
    <location>
        <begin position="277"/>
        <end position="287"/>
    </location>
</feature>
<evidence type="ECO:0000259" key="2">
    <source>
        <dbReference type="Pfam" id="PF25766"/>
    </source>
</evidence>
<dbReference type="OrthoDB" id="348201at2759"/>
<gene>
    <name evidence="3" type="ORF">BQ2448_6248</name>
</gene>
<dbReference type="SUPFAM" id="SSF48371">
    <property type="entry name" value="ARM repeat"/>
    <property type="match status" value="1"/>
</dbReference>
<dbReference type="Pfam" id="PF25766">
    <property type="entry name" value="TPR_RPAP1"/>
    <property type="match status" value="1"/>
</dbReference>
<dbReference type="InterPro" id="IPR057989">
    <property type="entry name" value="TPR_RPAP1/MINIYO-like"/>
</dbReference>
<feature type="region of interest" description="Disordered" evidence="1">
    <location>
        <begin position="1"/>
        <end position="22"/>
    </location>
</feature>
<feature type="region of interest" description="Disordered" evidence="1">
    <location>
        <begin position="126"/>
        <end position="219"/>
    </location>
</feature>
<dbReference type="InterPro" id="IPR039913">
    <property type="entry name" value="RPAP1/Rba50"/>
</dbReference>
<feature type="compositionally biased region" description="Low complexity" evidence="1">
    <location>
        <begin position="179"/>
        <end position="209"/>
    </location>
</feature>
<dbReference type="InterPro" id="IPR016024">
    <property type="entry name" value="ARM-type_fold"/>
</dbReference>
<dbReference type="STRING" id="269621.A0A238FRH6"/>
<name>A0A238FRH6_9BASI</name>
<evidence type="ECO:0000256" key="1">
    <source>
        <dbReference type="SAM" id="MobiDB-lite"/>
    </source>
</evidence>
<feature type="region of interest" description="Disordered" evidence="1">
    <location>
        <begin position="36"/>
        <end position="85"/>
    </location>
</feature>
<proteinExistence type="predicted"/>
<dbReference type="GO" id="GO:0006366">
    <property type="term" value="P:transcription by RNA polymerase II"/>
    <property type="evidence" value="ECO:0007669"/>
    <property type="project" value="InterPro"/>
</dbReference>
<organism evidence="3 4">
    <name type="scientific">Microbotryum intermedium</name>
    <dbReference type="NCBI Taxonomy" id="269621"/>
    <lineage>
        <taxon>Eukaryota</taxon>
        <taxon>Fungi</taxon>
        <taxon>Dikarya</taxon>
        <taxon>Basidiomycota</taxon>
        <taxon>Pucciniomycotina</taxon>
        <taxon>Microbotryomycetes</taxon>
        <taxon>Microbotryales</taxon>
        <taxon>Microbotryaceae</taxon>
        <taxon>Microbotryum</taxon>
    </lineage>
</organism>